<evidence type="ECO:0000313" key="12">
    <source>
        <dbReference type="EMBL" id="KAK4237290.1"/>
    </source>
</evidence>
<dbReference type="GO" id="GO:0005782">
    <property type="term" value="C:peroxisomal matrix"/>
    <property type="evidence" value="ECO:0007669"/>
    <property type="project" value="UniProtKB-SubCell"/>
</dbReference>
<sequence length="359" mass="38486">MASMLEFRTPGFNPYAVKYSPYYDSRLAVAASANYGIVGNGRLFALGLGPTGIQLEKAFETNDALYDLAWSEINENQLVVACGDGSIKLFDLAAGDFPLMNFAEHKREAFSVCWNPIAKDSFISSSWDGTIKIWSPSRPTSLKTLPVGCCTYSACFSPTNPAIISSVSSDSHIRIFDLRTPVSAKYHLTNTIPAHAAPQDPGLSNGQAALASSAPAEILTHDWNKYRDTVIATGGVDRVVRTFDIRNPAGGPLSVLLGHGYAVRRLAWSPHASDVLATASYDMTVRVWSDGSMGVAAPQPNGGGQTPVAGVGTQLGVMNRHSEFVTGVDWCLFGTGGWLASAGWDQRVLVWDAHTLLRG</sequence>
<dbReference type="Pfam" id="PF00400">
    <property type="entry name" value="WD40"/>
    <property type="match status" value="4"/>
</dbReference>
<evidence type="ECO:0000256" key="10">
    <source>
        <dbReference type="ARBA" id="ARBA00032565"/>
    </source>
</evidence>
<dbReference type="InterPro" id="IPR015943">
    <property type="entry name" value="WD40/YVTN_repeat-like_dom_sf"/>
</dbReference>
<evidence type="ECO:0000256" key="6">
    <source>
        <dbReference type="ARBA" id="ARBA00022737"/>
    </source>
</evidence>
<dbReference type="SUPFAM" id="SSF50978">
    <property type="entry name" value="WD40 repeat-like"/>
    <property type="match status" value="1"/>
</dbReference>
<reference evidence="12" key="2">
    <citation type="submission" date="2023-05" db="EMBL/GenBank/DDBJ databases">
        <authorList>
            <consortium name="Lawrence Berkeley National Laboratory"/>
            <person name="Steindorff A."/>
            <person name="Hensen N."/>
            <person name="Bonometti L."/>
            <person name="Westerberg I."/>
            <person name="Brannstrom I.O."/>
            <person name="Guillou S."/>
            <person name="Cros-Aarteil S."/>
            <person name="Calhoun S."/>
            <person name="Haridas S."/>
            <person name="Kuo A."/>
            <person name="Mondo S."/>
            <person name="Pangilinan J."/>
            <person name="Riley R."/>
            <person name="Labutti K."/>
            <person name="Andreopoulos B."/>
            <person name="Lipzen A."/>
            <person name="Chen C."/>
            <person name="Yanf M."/>
            <person name="Daum C."/>
            <person name="Ng V."/>
            <person name="Clum A."/>
            <person name="Ohm R."/>
            <person name="Martin F."/>
            <person name="Silar P."/>
            <person name="Natvig D."/>
            <person name="Lalanne C."/>
            <person name="Gautier V."/>
            <person name="Ament-Velasquez S.L."/>
            <person name="Kruys A."/>
            <person name="Hutchinson M.I."/>
            <person name="Powell A.J."/>
            <person name="Barry K."/>
            <person name="Miller A.N."/>
            <person name="Grigoriev I.V."/>
            <person name="Debuchy R."/>
            <person name="Gladieux P."/>
            <person name="Thoren M.H."/>
            <person name="Johannesson H."/>
        </authorList>
    </citation>
    <scope>NUCLEOTIDE SEQUENCE</scope>
    <source>
        <strain evidence="12">CBS 532.94</strain>
    </source>
</reference>
<feature type="repeat" description="WD" evidence="11">
    <location>
        <begin position="102"/>
        <end position="144"/>
    </location>
</feature>
<reference evidence="12" key="1">
    <citation type="journal article" date="2023" name="Mol. Phylogenet. Evol.">
        <title>Genome-scale phylogeny and comparative genomics of the fungal order Sordariales.</title>
        <authorList>
            <person name="Hensen N."/>
            <person name="Bonometti L."/>
            <person name="Westerberg I."/>
            <person name="Brannstrom I.O."/>
            <person name="Guillou S."/>
            <person name="Cros-Aarteil S."/>
            <person name="Calhoun S."/>
            <person name="Haridas S."/>
            <person name="Kuo A."/>
            <person name="Mondo S."/>
            <person name="Pangilinan J."/>
            <person name="Riley R."/>
            <person name="LaButti K."/>
            <person name="Andreopoulos B."/>
            <person name="Lipzen A."/>
            <person name="Chen C."/>
            <person name="Yan M."/>
            <person name="Daum C."/>
            <person name="Ng V."/>
            <person name="Clum A."/>
            <person name="Steindorff A."/>
            <person name="Ohm R.A."/>
            <person name="Martin F."/>
            <person name="Silar P."/>
            <person name="Natvig D.O."/>
            <person name="Lalanne C."/>
            <person name="Gautier V."/>
            <person name="Ament-Velasquez S.L."/>
            <person name="Kruys A."/>
            <person name="Hutchinson M.I."/>
            <person name="Powell A.J."/>
            <person name="Barry K."/>
            <person name="Miller A.N."/>
            <person name="Grigoriev I.V."/>
            <person name="Debuchy R."/>
            <person name="Gladieux P."/>
            <person name="Hiltunen Thoren M."/>
            <person name="Johannesson H."/>
        </authorList>
    </citation>
    <scope>NUCLEOTIDE SEQUENCE</scope>
    <source>
        <strain evidence="12">CBS 532.94</strain>
    </source>
</reference>
<dbReference type="GO" id="GO:0016558">
    <property type="term" value="P:protein import into peroxisome matrix"/>
    <property type="evidence" value="ECO:0007669"/>
    <property type="project" value="InterPro"/>
</dbReference>
<evidence type="ECO:0000256" key="5">
    <source>
        <dbReference type="ARBA" id="ARBA00022574"/>
    </source>
</evidence>
<protein>
    <recommendedName>
        <fullName evidence="10">Peroxin-7</fullName>
    </recommendedName>
</protein>
<dbReference type="Gene3D" id="2.130.10.10">
    <property type="entry name" value="YVTN repeat-like/Quinoprotein amine dehydrogenase"/>
    <property type="match status" value="1"/>
</dbReference>
<dbReference type="AlphaFoldDB" id="A0AAN7HDC3"/>
<comment type="similarity">
    <text evidence="9">Belongs to the WD repeat peroxin-7 family.</text>
</comment>
<dbReference type="PROSITE" id="PS50082">
    <property type="entry name" value="WD_REPEATS_2"/>
    <property type="match status" value="2"/>
</dbReference>
<evidence type="ECO:0000256" key="7">
    <source>
        <dbReference type="ARBA" id="ARBA00022927"/>
    </source>
</evidence>
<keyword evidence="5 11" id="KW-0853">WD repeat</keyword>
<evidence type="ECO:0000256" key="9">
    <source>
        <dbReference type="ARBA" id="ARBA00024017"/>
    </source>
</evidence>
<keyword evidence="3" id="KW-0813">Transport</keyword>
<keyword evidence="4" id="KW-0963">Cytoplasm</keyword>
<organism evidence="12 13">
    <name type="scientific">Achaetomium macrosporum</name>
    <dbReference type="NCBI Taxonomy" id="79813"/>
    <lineage>
        <taxon>Eukaryota</taxon>
        <taxon>Fungi</taxon>
        <taxon>Dikarya</taxon>
        <taxon>Ascomycota</taxon>
        <taxon>Pezizomycotina</taxon>
        <taxon>Sordariomycetes</taxon>
        <taxon>Sordariomycetidae</taxon>
        <taxon>Sordariales</taxon>
        <taxon>Chaetomiaceae</taxon>
        <taxon>Achaetomium</taxon>
    </lineage>
</organism>
<evidence type="ECO:0000256" key="11">
    <source>
        <dbReference type="PROSITE-ProRule" id="PRU00221"/>
    </source>
</evidence>
<evidence type="ECO:0000256" key="8">
    <source>
        <dbReference type="ARBA" id="ARBA00023140"/>
    </source>
</evidence>
<keyword evidence="7" id="KW-0653">Protein transport</keyword>
<dbReference type="InterPro" id="IPR044536">
    <property type="entry name" value="PEX7"/>
</dbReference>
<dbReference type="InterPro" id="IPR020472">
    <property type="entry name" value="WD40_PAC1"/>
</dbReference>
<keyword evidence="13" id="KW-1185">Reference proteome</keyword>
<dbReference type="EMBL" id="MU860145">
    <property type="protein sequence ID" value="KAK4237290.1"/>
    <property type="molecule type" value="Genomic_DNA"/>
</dbReference>
<dbReference type="PROSITE" id="PS00678">
    <property type="entry name" value="WD_REPEATS_1"/>
    <property type="match status" value="1"/>
</dbReference>
<name>A0AAN7HDC3_9PEZI</name>
<gene>
    <name evidence="12" type="ORF">C8A03DRAFT_44825</name>
</gene>
<evidence type="ECO:0000256" key="2">
    <source>
        <dbReference type="ARBA" id="ARBA00004514"/>
    </source>
</evidence>
<evidence type="ECO:0000313" key="13">
    <source>
        <dbReference type="Proteomes" id="UP001303760"/>
    </source>
</evidence>
<evidence type="ECO:0000256" key="1">
    <source>
        <dbReference type="ARBA" id="ARBA00004253"/>
    </source>
</evidence>
<dbReference type="InterPro" id="IPR036322">
    <property type="entry name" value="WD40_repeat_dom_sf"/>
</dbReference>
<dbReference type="PROSITE" id="PS50294">
    <property type="entry name" value="WD_REPEATS_REGION"/>
    <property type="match status" value="1"/>
</dbReference>
<dbReference type="InterPro" id="IPR019775">
    <property type="entry name" value="WD40_repeat_CS"/>
</dbReference>
<dbReference type="SMART" id="SM00320">
    <property type="entry name" value="WD40"/>
    <property type="match status" value="6"/>
</dbReference>
<dbReference type="Proteomes" id="UP001303760">
    <property type="component" value="Unassembled WGS sequence"/>
</dbReference>
<dbReference type="GO" id="GO:0005829">
    <property type="term" value="C:cytosol"/>
    <property type="evidence" value="ECO:0007669"/>
    <property type="project" value="UniProtKB-SubCell"/>
</dbReference>
<keyword evidence="8" id="KW-0576">Peroxisome</keyword>
<comment type="caution">
    <text evidence="12">The sequence shown here is derived from an EMBL/GenBank/DDBJ whole genome shotgun (WGS) entry which is preliminary data.</text>
</comment>
<feature type="repeat" description="WD" evidence="11">
    <location>
        <begin position="256"/>
        <end position="289"/>
    </location>
</feature>
<evidence type="ECO:0000256" key="3">
    <source>
        <dbReference type="ARBA" id="ARBA00022448"/>
    </source>
</evidence>
<proteinExistence type="inferred from homology"/>
<dbReference type="PANTHER" id="PTHR46027:SF1">
    <property type="entry name" value="PEROXISOMAL TARGETING SIGNAL 2 RECEPTOR"/>
    <property type="match status" value="1"/>
</dbReference>
<accession>A0AAN7HDC3</accession>
<evidence type="ECO:0000256" key="4">
    <source>
        <dbReference type="ARBA" id="ARBA00022490"/>
    </source>
</evidence>
<dbReference type="PRINTS" id="PR00320">
    <property type="entry name" value="GPROTEINBRPT"/>
</dbReference>
<comment type="subcellular location">
    <subcellularLocation>
        <location evidence="2">Cytoplasm</location>
        <location evidence="2">Cytosol</location>
    </subcellularLocation>
    <subcellularLocation>
        <location evidence="1">Peroxisome matrix</location>
    </subcellularLocation>
</comment>
<dbReference type="GO" id="GO:0005053">
    <property type="term" value="F:peroxisome matrix targeting signal-2 binding"/>
    <property type="evidence" value="ECO:0007669"/>
    <property type="project" value="InterPro"/>
</dbReference>
<dbReference type="InterPro" id="IPR001680">
    <property type="entry name" value="WD40_rpt"/>
</dbReference>
<keyword evidence="6" id="KW-0677">Repeat</keyword>
<dbReference type="PANTHER" id="PTHR46027">
    <property type="entry name" value="PEROXISOMAL TARGETING SIGNAL 2 RECEPTOR"/>
    <property type="match status" value="1"/>
</dbReference>